<evidence type="ECO:0000313" key="1">
    <source>
        <dbReference type="EMBL" id="ODQ76231.1"/>
    </source>
</evidence>
<dbReference type="Gene3D" id="2.60.40.640">
    <property type="match status" value="1"/>
</dbReference>
<dbReference type="PANTHER" id="PTHR11188">
    <property type="entry name" value="ARRESTIN DOMAIN CONTAINING PROTEIN"/>
    <property type="match status" value="1"/>
</dbReference>
<organism evidence="1 2">
    <name type="scientific">Lipomyces starkeyi NRRL Y-11557</name>
    <dbReference type="NCBI Taxonomy" id="675824"/>
    <lineage>
        <taxon>Eukaryota</taxon>
        <taxon>Fungi</taxon>
        <taxon>Dikarya</taxon>
        <taxon>Ascomycota</taxon>
        <taxon>Saccharomycotina</taxon>
        <taxon>Lipomycetes</taxon>
        <taxon>Lipomycetales</taxon>
        <taxon>Lipomycetaceae</taxon>
        <taxon>Lipomyces</taxon>
    </lineage>
</organism>
<sequence>MQLSLFLNNPVVSAGSPLTGTVSLTLDEPTSIDDIYVRFKGISFTARIVNNGQTTYRVTERHSHADIITSLFDQPRGTFLPPGEHILLFTIQVPVYSECTCLAHCDQYSQFRLSRWTCRHSGVDVGLVRTGLPPTCHASRSMYVDYRLVAAVDRPGIFKWKKSVLSTVTLVPATLVHSSSLLYDRDSRNLVEVYKTVVLSAKCDKLPEEYFVQGALPKVSGLKKLISFSSKHTYVDVPMEAEMILYNNGEASIGEHLPFELYISVQVDDISRIVGIVNIKLTSIKVSLRSETSCYAQKHPNSSSDKTILFELNKLDIPLTPEKSEGRAPRFRIDDKVFKAIELGNNIVPDFDIMSFRHHHKICVAVGLSFNDGGTRAVEISHAIIINSGIDYDLDTNMLLPPRYQMADYKYEYDNDRFKTDEEEDFFD</sequence>
<dbReference type="InterPro" id="IPR014756">
    <property type="entry name" value="Ig_E-set"/>
</dbReference>
<dbReference type="SUPFAM" id="SSF81296">
    <property type="entry name" value="E set domains"/>
    <property type="match status" value="1"/>
</dbReference>
<dbReference type="AlphaFoldDB" id="A0A1E3QEU5"/>
<proteinExistence type="predicted"/>
<dbReference type="CDD" id="cd22952">
    <property type="entry name" value="ART10-like"/>
    <property type="match status" value="1"/>
</dbReference>
<dbReference type="EMBL" id="KV454289">
    <property type="protein sequence ID" value="ODQ76231.1"/>
    <property type="molecule type" value="Genomic_DNA"/>
</dbReference>
<evidence type="ECO:0008006" key="3">
    <source>
        <dbReference type="Google" id="ProtNLM"/>
    </source>
</evidence>
<dbReference type="Proteomes" id="UP000094385">
    <property type="component" value="Unassembled WGS sequence"/>
</dbReference>
<name>A0A1E3QEU5_LIPST</name>
<dbReference type="PANTHER" id="PTHR11188:SF17">
    <property type="entry name" value="FI21816P1"/>
    <property type="match status" value="1"/>
</dbReference>
<dbReference type="OrthoDB" id="2333384at2759"/>
<dbReference type="GO" id="GO:0015031">
    <property type="term" value="P:protein transport"/>
    <property type="evidence" value="ECO:0007669"/>
    <property type="project" value="TreeGrafter"/>
</dbReference>
<dbReference type="InterPro" id="IPR050357">
    <property type="entry name" value="Arrestin_domain-protein"/>
</dbReference>
<keyword evidence="2" id="KW-1185">Reference proteome</keyword>
<reference evidence="1 2" key="1">
    <citation type="journal article" date="2016" name="Proc. Natl. Acad. Sci. U.S.A.">
        <title>Comparative genomics of biotechnologically important yeasts.</title>
        <authorList>
            <person name="Riley R."/>
            <person name="Haridas S."/>
            <person name="Wolfe K.H."/>
            <person name="Lopes M.R."/>
            <person name="Hittinger C.T."/>
            <person name="Goeker M."/>
            <person name="Salamov A.A."/>
            <person name="Wisecaver J.H."/>
            <person name="Long T.M."/>
            <person name="Calvey C.H."/>
            <person name="Aerts A.L."/>
            <person name="Barry K.W."/>
            <person name="Choi C."/>
            <person name="Clum A."/>
            <person name="Coughlan A.Y."/>
            <person name="Deshpande S."/>
            <person name="Douglass A.P."/>
            <person name="Hanson S.J."/>
            <person name="Klenk H.-P."/>
            <person name="LaButti K.M."/>
            <person name="Lapidus A."/>
            <person name="Lindquist E.A."/>
            <person name="Lipzen A.M."/>
            <person name="Meier-Kolthoff J.P."/>
            <person name="Ohm R.A."/>
            <person name="Otillar R.P."/>
            <person name="Pangilinan J.L."/>
            <person name="Peng Y."/>
            <person name="Rokas A."/>
            <person name="Rosa C.A."/>
            <person name="Scheuner C."/>
            <person name="Sibirny A.A."/>
            <person name="Slot J.C."/>
            <person name="Stielow J.B."/>
            <person name="Sun H."/>
            <person name="Kurtzman C.P."/>
            <person name="Blackwell M."/>
            <person name="Grigoriev I.V."/>
            <person name="Jeffries T.W."/>
        </authorList>
    </citation>
    <scope>NUCLEOTIDE SEQUENCE [LARGE SCALE GENOMIC DNA]</scope>
    <source>
        <strain evidence="1 2">NRRL Y-11557</strain>
    </source>
</reference>
<dbReference type="InterPro" id="IPR014752">
    <property type="entry name" value="Arrestin-like_C"/>
</dbReference>
<dbReference type="GO" id="GO:0005737">
    <property type="term" value="C:cytoplasm"/>
    <property type="evidence" value="ECO:0007669"/>
    <property type="project" value="TreeGrafter"/>
</dbReference>
<gene>
    <name evidence="1" type="ORF">LIPSTDRAFT_127128</name>
</gene>
<protein>
    <recommendedName>
        <fullName evidence="3">Arrestin-like N-terminal domain-containing protein</fullName>
    </recommendedName>
</protein>
<accession>A0A1E3QEU5</accession>
<evidence type="ECO:0000313" key="2">
    <source>
        <dbReference type="Proteomes" id="UP000094385"/>
    </source>
</evidence>